<dbReference type="GO" id="GO:0008168">
    <property type="term" value="F:methyltransferase activity"/>
    <property type="evidence" value="ECO:0007669"/>
    <property type="project" value="UniProtKB-KW"/>
</dbReference>
<dbReference type="Pfam" id="PF13649">
    <property type="entry name" value="Methyltransf_25"/>
    <property type="match status" value="1"/>
</dbReference>
<proteinExistence type="predicted"/>
<organism evidence="3 4">
    <name type="scientific">Thiobacillus sedimenti</name>
    <dbReference type="NCBI Taxonomy" id="3110231"/>
    <lineage>
        <taxon>Bacteria</taxon>
        <taxon>Pseudomonadati</taxon>
        <taxon>Pseudomonadota</taxon>
        <taxon>Betaproteobacteria</taxon>
        <taxon>Nitrosomonadales</taxon>
        <taxon>Thiobacillaceae</taxon>
        <taxon>Thiobacillus</taxon>
    </lineage>
</organism>
<dbReference type="GO" id="GO:0032259">
    <property type="term" value="P:methylation"/>
    <property type="evidence" value="ECO:0007669"/>
    <property type="project" value="UniProtKB-KW"/>
</dbReference>
<dbReference type="InterPro" id="IPR029063">
    <property type="entry name" value="SAM-dependent_MTases_sf"/>
</dbReference>
<dbReference type="PANTHER" id="PTHR43861:SF3">
    <property type="entry name" value="PUTATIVE (AFU_ORTHOLOGUE AFUA_2G14390)-RELATED"/>
    <property type="match status" value="1"/>
</dbReference>
<name>A0ABZ1CHV3_9PROT</name>
<keyword evidence="3" id="KW-0489">Methyltransferase</keyword>
<evidence type="ECO:0000259" key="2">
    <source>
        <dbReference type="Pfam" id="PF13649"/>
    </source>
</evidence>
<dbReference type="Gene3D" id="3.40.50.150">
    <property type="entry name" value="Vaccinia Virus protein VP39"/>
    <property type="match status" value="1"/>
</dbReference>
<dbReference type="CDD" id="cd02440">
    <property type="entry name" value="AdoMet_MTases"/>
    <property type="match status" value="1"/>
</dbReference>
<evidence type="ECO:0000313" key="4">
    <source>
        <dbReference type="Proteomes" id="UP001334732"/>
    </source>
</evidence>
<evidence type="ECO:0000256" key="1">
    <source>
        <dbReference type="ARBA" id="ARBA00022679"/>
    </source>
</evidence>
<dbReference type="InterPro" id="IPR041698">
    <property type="entry name" value="Methyltransf_25"/>
</dbReference>
<gene>
    <name evidence="3" type="ORF">VA613_12410</name>
</gene>
<dbReference type="SUPFAM" id="SSF53335">
    <property type="entry name" value="S-adenosyl-L-methionine-dependent methyltransferases"/>
    <property type="match status" value="1"/>
</dbReference>
<reference evidence="3 4" key="1">
    <citation type="submission" date="2023-12" db="EMBL/GenBank/DDBJ databases">
        <title>Thiobacillus sedimentum sp. nov., a chemolithoautotrophic sulfur-oxidizing bacterium isolated from freshwater sediment.</title>
        <authorList>
            <person name="Luo J."/>
            <person name="Dai C."/>
        </authorList>
    </citation>
    <scope>NUCLEOTIDE SEQUENCE [LARGE SCALE GENOMIC DNA]</scope>
    <source>
        <strain evidence="3 4">SCUT-2</strain>
    </source>
</reference>
<dbReference type="EMBL" id="CP141769">
    <property type="protein sequence ID" value="WRS38796.1"/>
    <property type="molecule type" value="Genomic_DNA"/>
</dbReference>
<keyword evidence="4" id="KW-1185">Reference proteome</keyword>
<accession>A0ABZ1CHV3</accession>
<keyword evidence="1 3" id="KW-0808">Transferase</keyword>
<dbReference type="PANTHER" id="PTHR43861">
    <property type="entry name" value="TRANS-ACONITATE 2-METHYLTRANSFERASE-RELATED"/>
    <property type="match status" value="1"/>
</dbReference>
<dbReference type="EC" id="2.1.-.-" evidence="3"/>
<feature type="domain" description="Methyltransferase" evidence="2">
    <location>
        <begin position="39"/>
        <end position="131"/>
    </location>
</feature>
<protein>
    <submittedName>
        <fullName evidence="3">Class I SAM-dependent methyltransferase</fullName>
        <ecNumber evidence="3">2.1.-.-</ecNumber>
    </submittedName>
</protein>
<evidence type="ECO:0000313" key="3">
    <source>
        <dbReference type="EMBL" id="WRS38796.1"/>
    </source>
</evidence>
<dbReference type="Proteomes" id="UP001334732">
    <property type="component" value="Chromosome"/>
</dbReference>
<sequence length="201" mass="22251">MSADFWEARYATEDYIFGTAPNVFLASQAAYVRPGMRALAIADGEGRNGVWLAQQGARVHAVDFSPAALDKARKLAAERGVALEFEQADILSWDWPEAAYDLVAAIFIQFAPPPERDRIIAGIRRCLKPGGVLVLQGYTPKQVEFGTGGPPSAANMYTAELLRQWFADWDILHLREHESFISEGSHHHGMSALIDLVARKR</sequence>
<dbReference type="RefSeq" id="WP_324779328.1">
    <property type="nucleotide sequence ID" value="NZ_CP141769.1"/>
</dbReference>